<evidence type="ECO:0000259" key="2">
    <source>
        <dbReference type="PROSITE" id="PS50921"/>
    </source>
</evidence>
<evidence type="ECO:0000256" key="1">
    <source>
        <dbReference type="SAM" id="MobiDB-lite"/>
    </source>
</evidence>
<dbReference type="RefSeq" id="WP_397708500.1">
    <property type="nucleotide sequence ID" value="NZ_JBIRGN010000001.1"/>
</dbReference>
<keyword evidence="4" id="KW-1185">Reference proteome</keyword>
<dbReference type="SMART" id="SM01012">
    <property type="entry name" value="ANTAR"/>
    <property type="match status" value="1"/>
</dbReference>
<name>A0ABW7QIF9_9ACTN</name>
<evidence type="ECO:0000313" key="3">
    <source>
        <dbReference type="EMBL" id="MFH8544592.1"/>
    </source>
</evidence>
<dbReference type="InterPro" id="IPR036388">
    <property type="entry name" value="WH-like_DNA-bd_sf"/>
</dbReference>
<feature type="region of interest" description="Disordered" evidence="1">
    <location>
        <begin position="98"/>
        <end position="121"/>
    </location>
</feature>
<proteinExistence type="predicted"/>
<feature type="compositionally biased region" description="Polar residues" evidence="1">
    <location>
        <begin position="1"/>
        <end position="16"/>
    </location>
</feature>
<gene>
    <name evidence="3" type="ORF">ACH4F9_06210</name>
</gene>
<feature type="domain" description="ANTAR" evidence="2">
    <location>
        <begin position="20"/>
        <end position="81"/>
    </location>
</feature>
<dbReference type="PROSITE" id="PS50921">
    <property type="entry name" value="ANTAR"/>
    <property type="match status" value="1"/>
</dbReference>
<sequence>MSTDSNDSSLGTTASDSEPLLGLQDEVQQLKQAMWAHAAVDQAIGVIIAVGRLSPDAAWDVIRTVSMRTNTKVRDVAQQVIAFAITGELAPRLRREMKRQIRQHHEADAKSSQHRDLPGSD</sequence>
<accession>A0ABW7QIF9</accession>
<dbReference type="Gene3D" id="1.10.10.10">
    <property type="entry name" value="Winged helix-like DNA-binding domain superfamily/Winged helix DNA-binding domain"/>
    <property type="match status" value="1"/>
</dbReference>
<evidence type="ECO:0000313" key="4">
    <source>
        <dbReference type="Proteomes" id="UP001610818"/>
    </source>
</evidence>
<dbReference type="InterPro" id="IPR005561">
    <property type="entry name" value="ANTAR"/>
</dbReference>
<dbReference type="EMBL" id="JBIRGQ010000001">
    <property type="protein sequence ID" value="MFH8544592.1"/>
    <property type="molecule type" value="Genomic_DNA"/>
</dbReference>
<feature type="region of interest" description="Disordered" evidence="1">
    <location>
        <begin position="1"/>
        <end position="20"/>
    </location>
</feature>
<dbReference type="Pfam" id="PF03861">
    <property type="entry name" value="ANTAR"/>
    <property type="match status" value="1"/>
</dbReference>
<reference evidence="3 4" key="1">
    <citation type="submission" date="2024-10" db="EMBL/GenBank/DDBJ databases">
        <title>The Natural Products Discovery Center: Release of the First 8490 Sequenced Strains for Exploring Actinobacteria Biosynthetic Diversity.</title>
        <authorList>
            <person name="Kalkreuter E."/>
            <person name="Kautsar S.A."/>
            <person name="Yang D."/>
            <person name="Bader C.D."/>
            <person name="Teijaro C.N."/>
            <person name="Fluegel L."/>
            <person name="Davis C.M."/>
            <person name="Simpson J.R."/>
            <person name="Lauterbach L."/>
            <person name="Steele A.D."/>
            <person name="Gui C."/>
            <person name="Meng S."/>
            <person name="Li G."/>
            <person name="Viehrig K."/>
            <person name="Ye F."/>
            <person name="Su P."/>
            <person name="Kiefer A.F."/>
            <person name="Nichols A."/>
            <person name="Cepeda A.J."/>
            <person name="Yan W."/>
            <person name="Fan B."/>
            <person name="Jiang Y."/>
            <person name="Adhikari A."/>
            <person name="Zheng C.-J."/>
            <person name="Schuster L."/>
            <person name="Cowan T.M."/>
            <person name="Smanski M.J."/>
            <person name="Chevrette M.G."/>
            <person name="De Carvalho L.P.S."/>
            <person name="Shen B."/>
        </authorList>
    </citation>
    <scope>NUCLEOTIDE SEQUENCE [LARGE SCALE GENOMIC DNA]</scope>
    <source>
        <strain evidence="3 4">NPDC017990</strain>
    </source>
</reference>
<dbReference type="SUPFAM" id="SSF52172">
    <property type="entry name" value="CheY-like"/>
    <property type="match status" value="1"/>
</dbReference>
<feature type="compositionally biased region" description="Basic and acidic residues" evidence="1">
    <location>
        <begin position="103"/>
        <end position="121"/>
    </location>
</feature>
<organism evidence="3 4">
    <name type="scientific">Streptomyces longisporoflavus</name>
    <dbReference type="NCBI Taxonomy" id="28044"/>
    <lineage>
        <taxon>Bacteria</taxon>
        <taxon>Bacillati</taxon>
        <taxon>Actinomycetota</taxon>
        <taxon>Actinomycetes</taxon>
        <taxon>Kitasatosporales</taxon>
        <taxon>Streptomycetaceae</taxon>
        <taxon>Streptomyces</taxon>
    </lineage>
</organism>
<protein>
    <submittedName>
        <fullName evidence="3">ANTAR domain-containing protein</fullName>
    </submittedName>
</protein>
<dbReference type="Proteomes" id="UP001610818">
    <property type="component" value="Unassembled WGS sequence"/>
</dbReference>
<dbReference type="InterPro" id="IPR011006">
    <property type="entry name" value="CheY-like_superfamily"/>
</dbReference>
<comment type="caution">
    <text evidence="3">The sequence shown here is derived from an EMBL/GenBank/DDBJ whole genome shotgun (WGS) entry which is preliminary data.</text>
</comment>